<organism evidence="1">
    <name type="scientific">Anguilla anguilla</name>
    <name type="common">European freshwater eel</name>
    <name type="synonym">Muraena anguilla</name>
    <dbReference type="NCBI Taxonomy" id="7936"/>
    <lineage>
        <taxon>Eukaryota</taxon>
        <taxon>Metazoa</taxon>
        <taxon>Chordata</taxon>
        <taxon>Craniata</taxon>
        <taxon>Vertebrata</taxon>
        <taxon>Euteleostomi</taxon>
        <taxon>Actinopterygii</taxon>
        <taxon>Neopterygii</taxon>
        <taxon>Teleostei</taxon>
        <taxon>Anguilliformes</taxon>
        <taxon>Anguillidae</taxon>
        <taxon>Anguilla</taxon>
    </lineage>
</organism>
<reference evidence="1" key="2">
    <citation type="journal article" date="2015" name="Fish Shellfish Immunol.">
        <title>Early steps in the European eel (Anguilla anguilla)-Vibrio vulnificus interaction in the gills: Role of the RtxA13 toxin.</title>
        <authorList>
            <person name="Callol A."/>
            <person name="Pajuelo D."/>
            <person name="Ebbesson L."/>
            <person name="Teles M."/>
            <person name="MacKenzie S."/>
            <person name="Amaro C."/>
        </authorList>
    </citation>
    <scope>NUCLEOTIDE SEQUENCE</scope>
</reference>
<protein>
    <submittedName>
        <fullName evidence="1">Uncharacterized protein</fullName>
    </submittedName>
</protein>
<proteinExistence type="predicted"/>
<evidence type="ECO:0000313" key="1">
    <source>
        <dbReference type="EMBL" id="JAH81709.1"/>
    </source>
</evidence>
<dbReference type="EMBL" id="GBXM01026868">
    <property type="protein sequence ID" value="JAH81709.1"/>
    <property type="molecule type" value="Transcribed_RNA"/>
</dbReference>
<name>A0A0E9VU62_ANGAN</name>
<reference evidence="1" key="1">
    <citation type="submission" date="2014-11" db="EMBL/GenBank/DDBJ databases">
        <authorList>
            <person name="Amaro Gonzalez C."/>
        </authorList>
    </citation>
    <scope>NUCLEOTIDE SEQUENCE</scope>
</reference>
<sequence>MYCSTAFSPQRQR</sequence>
<accession>A0A0E9VU62</accession>